<evidence type="ECO:0000259" key="2">
    <source>
        <dbReference type="Pfam" id="PF07589"/>
    </source>
</evidence>
<dbReference type="Pfam" id="PF07589">
    <property type="entry name" value="PEP-CTERM"/>
    <property type="match status" value="1"/>
</dbReference>
<dbReference type="InterPro" id="IPR013424">
    <property type="entry name" value="Ice-binding_C"/>
</dbReference>
<evidence type="ECO:0000313" key="4">
    <source>
        <dbReference type="Proteomes" id="UP000722336"/>
    </source>
</evidence>
<accession>A0ABS6SHU0</accession>
<proteinExistence type="predicted"/>
<protein>
    <submittedName>
        <fullName evidence="3">PEP-CTERM sorting domain-containing protein</fullName>
    </submittedName>
</protein>
<feature type="signal peptide" evidence="1">
    <location>
        <begin position="1"/>
        <end position="26"/>
    </location>
</feature>
<sequence length="208" mass="20540">MARVTNLTKSAAIGAMVLCAASAAPAISAITFDNVDITQGFGSVSASGGGSSTGTVDIGWNGTPFGGYADFTADASFDVVFNMLTSNGSASDVSGFILEVLDSPSGNVVQRLTNDTNACANAAGELAGTCDFIAAAGANSGNAAGADKPVTTLFSDLIAGSYRLGVFDSATPSNASAQFLVVEQVPAPGTIGLLGLGLLMAAAARRAR</sequence>
<gene>
    <name evidence="3" type="ORF">KCG44_11830</name>
</gene>
<evidence type="ECO:0000256" key="1">
    <source>
        <dbReference type="SAM" id="SignalP"/>
    </source>
</evidence>
<feature type="domain" description="Ice-binding protein C-terminal" evidence="2">
    <location>
        <begin position="184"/>
        <end position="206"/>
    </location>
</feature>
<comment type="caution">
    <text evidence="3">The sequence shown here is derived from an EMBL/GenBank/DDBJ whole genome shotgun (WGS) entry which is preliminary data.</text>
</comment>
<organism evidence="3 4">
    <name type="scientific">Pacificimonas pallii</name>
    <dbReference type="NCBI Taxonomy" id="2827236"/>
    <lineage>
        <taxon>Bacteria</taxon>
        <taxon>Pseudomonadati</taxon>
        <taxon>Pseudomonadota</taxon>
        <taxon>Alphaproteobacteria</taxon>
        <taxon>Sphingomonadales</taxon>
        <taxon>Sphingosinicellaceae</taxon>
        <taxon>Pacificimonas</taxon>
    </lineage>
</organism>
<keyword evidence="4" id="KW-1185">Reference proteome</keyword>
<feature type="chain" id="PRO_5045246620" evidence="1">
    <location>
        <begin position="27"/>
        <end position="208"/>
    </location>
</feature>
<evidence type="ECO:0000313" key="3">
    <source>
        <dbReference type="EMBL" id="MBV7257476.1"/>
    </source>
</evidence>
<dbReference type="NCBIfam" id="TIGR02595">
    <property type="entry name" value="PEP_CTERM"/>
    <property type="match status" value="1"/>
</dbReference>
<name>A0ABS6SHU0_9SPHN</name>
<reference evidence="3 4" key="1">
    <citation type="submission" date="2021-04" db="EMBL/GenBank/DDBJ databases">
        <authorList>
            <person name="Pira H."/>
            <person name="Risdian C."/>
            <person name="Wink J."/>
        </authorList>
    </citation>
    <scope>NUCLEOTIDE SEQUENCE [LARGE SCALE GENOMIC DNA]</scope>
    <source>
        <strain evidence="3 4">WHA3</strain>
    </source>
</reference>
<keyword evidence="1" id="KW-0732">Signal</keyword>
<dbReference type="RefSeq" id="WP_218446280.1">
    <property type="nucleotide sequence ID" value="NZ_JAGSPA010000003.1"/>
</dbReference>
<dbReference type="EMBL" id="JAGSPA010000003">
    <property type="protein sequence ID" value="MBV7257476.1"/>
    <property type="molecule type" value="Genomic_DNA"/>
</dbReference>
<dbReference type="Proteomes" id="UP000722336">
    <property type="component" value="Unassembled WGS sequence"/>
</dbReference>